<dbReference type="Proteomes" id="UP000049222">
    <property type="component" value="Unassembled WGS sequence"/>
</dbReference>
<name>A0A0M6YL31_9RHOB</name>
<dbReference type="AlphaFoldDB" id="A0A0M6YL31"/>
<dbReference type="Gene3D" id="3.40.50.2000">
    <property type="entry name" value="Glycogen Phosphorylase B"/>
    <property type="match status" value="2"/>
</dbReference>
<keyword evidence="3" id="KW-1185">Reference proteome</keyword>
<keyword evidence="2" id="KW-0808">Transferase</keyword>
<dbReference type="InterPro" id="IPR002213">
    <property type="entry name" value="UDP_glucos_trans"/>
</dbReference>
<dbReference type="OrthoDB" id="9805366at2"/>
<dbReference type="InterPro" id="IPR010610">
    <property type="entry name" value="EryCIII-like_C"/>
</dbReference>
<sequence>MLATAGSLGDLYPVLSTAISLEDLGLETRLLLSPDDCEIARSWGLLATPIGPTRAQICAVLGQTEDQIAESFFRNPLPFLRRVAIPAMADAMPEIELACVGASCVSGTFLAFGAAFAAEKAGLPYVPLLLQPMLTYSVLSPARGPGFDLMVRAPANAVTRRYNRTILGAMKGIMRLGLHGPLDRARADMGLPPFQGTSLVDAGGAYVPMRLGLWSDTFALVPKDAPPGLRAVGFARSPLGTLPDDVRSWLEAGPPPLVITLGSVAQNLGGTDFYDRAIAMARALGLRSVVLHGKAPAPNAADDVLARPGIPHGPLFEHAAAVLHHGGMGTSAEALRAGCPQFVMPIGGDQPDNAARLVGMGVAVTLPPKKFTEKRALPLMRALLDRFDYAAARDLADYITAEDGARAAAAQLAKVAAVRD</sequence>
<dbReference type="STRING" id="420998.JDO7802_03109"/>
<evidence type="ECO:0000259" key="1">
    <source>
        <dbReference type="Pfam" id="PF06722"/>
    </source>
</evidence>
<dbReference type="InterPro" id="IPR050426">
    <property type="entry name" value="Glycosyltransferase_28"/>
</dbReference>
<feature type="domain" description="Erythromycin biosynthesis protein CIII-like C-terminal" evidence="1">
    <location>
        <begin position="309"/>
        <end position="401"/>
    </location>
</feature>
<accession>A0A0M6YL31</accession>
<dbReference type="SUPFAM" id="SSF53756">
    <property type="entry name" value="UDP-Glycosyltransferase/glycogen phosphorylase"/>
    <property type="match status" value="1"/>
</dbReference>
<dbReference type="PANTHER" id="PTHR48050:SF13">
    <property type="entry name" value="STEROL 3-BETA-GLUCOSYLTRANSFERASE UGT80A2"/>
    <property type="match status" value="1"/>
</dbReference>
<dbReference type="CDD" id="cd03784">
    <property type="entry name" value="GT1_Gtf-like"/>
    <property type="match status" value="1"/>
</dbReference>
<gene>
    <name evidence="2" type="ORF">JDO7802_03109</name>
</gene>
<evidence type="ECO:0000313" key="2">
    <source>
        <dbReference type="EMBL" id="CTQ51071.1"/>
    </source>
</evidence>
<proteinExistence type="predicted"/>
<evidence type="ECO:0000313" key="3">
    <source>
        <dbReference type="Proteomes" id="UP000049222"/>
    </source>
</evidence>
<dbReference type="Pfam" id="PF06722">
    <property type="entry name" value="EryCIII-like_C"/>
    <property type="match status" value="1"/>
</dbReference>
<dbReference type="EMBL" id="CXSU01000012">
    <property type="protein sequence ID" value="CTQ51071.1"/>
    <property type="molecule type" value="Genomic_DNA"/>
</dbReference>
<dbReference type="RefSeq" id="WP_055086821.1">
    <property type="nucleotide sequence ID" value="NZ_CXSU01000012.1"/>
</dbReference>
<dbReference type="GO" id="GO:0008194">
    <property type="term" value="F:UDP-glycosyltransferase activity"/>
    <property type="evidence" value="ECO:0007669"/>
    <property type="project" value="InterPro"/>
</dbReference>
<dbReference type="PANTHER" id="PTHR48050">
    <property type="entry name" value="STEROL 3-BETA-GLUCOSYLTRANSFERASE"/>
    <property type="match status" value="1"/>
</dbReference>
<dbReference type="GO" id="GO:0016758">
    <property type="term" value="F:hexosyltransferase activity"/>
    <property type="evidence" value="ECO:0007669"/>
    <property type="project" value="UniProtKB-ARBA"/>
</dbReference>
<organism evidence="2 3">
    <name type="scientific">Jannaschia donghaensis</name>
    <dbReference type="NCBI Taxonomy" id="420998"/>
    <lineage>
        <taxon>Bacteria</taxon>
        <taxon>Pseudomonadati</taxon>
        <taxon>Pseudomonadota</taxon>
        <taxon>Alphaproteobacteria</taxon>
        <taxon>Rhodobacterales</taxon>
        <taxon>Roseobacteraceae</taxon>
        <taxon>Jannaschia</taxon>
    </lineage>
</organism>
<reference evidence="2 3" key="1">
    <citation type="submission" date="2015-07" db="EMBL/GenBank/DDBJ databases">
        <authorList>
            <person name="Noorani M."/>
        </authorList>
    </citation>
    <scope>NUCLEOTIDE SEQUENCE [LARGE SCALE GENOMIC DNA]</scope>
    <source>
        <strain evidence="2 3">CECT 7802</strain>
    </source>
</reference>
<protein>
    <submittedName>
        <fullName evidence="2">Glycosyltransferase, MGT family</fullName>
    </submittedName>
</protein>
<dbReference type="GO" id="GO:0017000">
    <property type="term" value="P:antibiotic biosynthetic process"/>
    <property type="evidence" value="ECO:0007669"/>
    <property type="project" value="UniProtKB-ARBA"/>
</dbReference>